<dbReference type="SMART" id="SM00032">
    <property type="entry name" value="CCP"/>
    <property type="match status" value="2"/>
</dbReference>
<dbReference type="InterPro" id="IPR015486">
    <property type="entry name" value="IL-2_rcpt_alpha"/>
</dbReference>
<proteinExistence type="predicted"/>
<dbReference type="InterPro" id="IPR000436">
    <property type="entry name" value="Sushi_SCR_CCP_dom"/>
</dbReference>
<comment type="subunit">
    <text evidence="14">Non-covalent dimer of an alpha and a beta subunit. IL2R exists in 3 different forms: a high affinity dimer, an intermediate affinity monomer (beta subunit), and a low affinity monomer (alpha subunit). The high and intermediate affinity forms also associate with a gamma subunit.</text>
</comment>
<keyword evidence="9 16" id="KW-1133">Transmembrane helix</keyword>
<accession>A0ABM0SCR4</accession>
<dbReference type="SUPFAM" id="SSF57535">
    <property type="entry name" value="Complement control module/SCR domain"/>
    <property type="match status" value="2"/>
</dbReference>
<evidence type="ECO:0000256" key="13">
    <source>
        <dbReference type="ARBA" id="ARBA00023180"/>
    </source>
</evidence>
<dbReference type="PANTHER" id="PTHR10573">
    <property type="entry name" value="INTERLEUKIN-2 RECEPTOR ALPHA CHAIN"/>
    <property type="match status" value="1"/>
</dbReference>
<feature type="disulfide bond" evidence="15">
    <location>
        <begin position="133"/>
        <end position="176"/>
    </location>
</feature>
<protein>
    <recommendedName>
        <fullName evidence="3">Interleukin-2 receptor subunit alpha</fullName>
    </recommendedName>
</protein>
<dbReference type="Proteomes" id="UP000694923">
    <property type="component" value="Unplaced"/>
</dbReference>
<dbReference type="CDD" id="cd00033">
    <property type="entry name" value="CCP"/>
    <property type="match status" value="1"/>
</dbReference>
<keyword evidence="11 15" id="KW-1015">Disulfide bond</keyword>
<dbReference type="InterPro" id="IPR035976">
    <property type="entry name" value="Sushi/SCR/CCP_sf"/>
</dbReference>
<evidence type="ECO:0000256" key="14">
    <source>
        <dbReference type="ARBA" id="ARBA00025938"/>
    </source>
</evidence>
<keyword evidence="13" id="KW-0325">Glycoprotein</keyword>
<feature type="chain" id="PRO_5045821465" description="Interleukin-2 receptor subunit alpha" evidence="17">
    <location>
        <begin position="19"/>
        <end position="301"/>
    </location>
</feature>
<keyword evidence="12" id="KW-0675">Receptor</keyword>
<feature type="disulfide bond" evidence="15">
    <location>
        <begin position="24"/>
        <end position="67"/>
    </location>
</feature>
<evidence type="ECO:0000256" key="15">
    <source>
        <dbReference type="PROSITE-ProRule" id="PRU00302"/>
    </source>
</evidence>
<feature type="signal peptide" evidence="17">
    <location>
        <begin position="1"/>
        <end position="18"/>
    </location>
</feature>
<evidence type="ECO:0000256" key="1">
    <source>
        <dbReference type="ARBA" id="ARBA00002381"/>
    </source>
</evidence>
<evidence type="ECO:0000256" key="2">
    <source>
        <dbReference type="ARBA" id="ARBA00004479"/>
    </source>
</evidence>
<keyword evidence="6 17" id="KW-0732">Signal</keyword>
<sequence length="301" mass="33574">MELHLLLWGLFTLSMVSGCVTELCEDEPPKITYATFKASAYKNGTMLNCECKRGFRRIRNGSPYMLCTGNSSHSSWDNKCQCISNCSMEPFEDFLGAGGYCQKKVLLLPLAPILKEPMAAGGEEFSLPLSGHCREPSPWEHEAAERIYHFVVGQTVHYQCLQGYRALHRGPAISICKMTCGKTVWTPPHLTCTSDTEHSGFPGEEEPQAITNANPESKTSCPFTTADSQKHTEAATTMETFIFTVEYQVAVAGCVFLLISVLLLSGLTWQRRWEQTIETHYISTIQDIPHPCQSTLRSTLM</sequence>
<evidence type="ECO:0000313" key="19">
    <source>
        <dbReference type="Proteomes" id="UP000694923"/>
    </source>
</evidence>
<keyword evidence="10 16" id="KW-0472">Membrane</keyword>
<comment type="function">
    <text evidence="1">Receptor for interleukin-2. The receptor is involved in the regulation of immune tolerance by controlling regulatory T cells (TREGs) activity. TREGs suppress the activation and expansion of autoreactive T-cells.</text>
</comment>
<dbReference type="RefSeq" id="XP_008590655.1">
    <property type="nucleotide sequence ID" value="XM_008592433.1"/>
</dbReference>
<keyword evidence="4 15" id="KW-0768">Sushi</keyword>
<dbReference type="Pfam" id="PF00084">
    <property type="entry name" value="Sushi"/>
    <property type="match status" value="1"/>
</dbReference>
<evidence type="ECO:0000256" key="17">
    <source>
        <dbReference type="SAM" id="SignalP"/>
    </source>
</evidence>
<dbReference type="GeneID" id="103607987"/>
<comment type="caution">
    <text evidence="15">Lacks conserved residue(s) required for the propagation of feature annotation.</text>
</comment>
<evidence type="ECO:0000256" key="4">
    <source>
        <dbReference type="ARBA" id="ARBA00022659"/>
    </source>
</evidence>
<evidence type="ECO:0000256" key="3">
    <source>
        <dbReference type="ARBA" id="ARBA00013445"/>
    </source>
</evidence>
<name>A0ABM0SCR4_GALVR</name>
<evidence type="ECO:0000256" key="7">
    <source>
        <dbReference type="ARBA" id="ARBA00022737"/>
    </source>
</evidence>
<reference evidence="20" key="1">
    <citation type="submission" date="2025-08" db="UniProtKB">
        <authorList>
            <consortium name="RefSeq"/>
        </authorList>
    </citation>
    <scope>IDENTIFICATION</scope>
</reference>
<evidence type="ECO:0000256" key="16">
    <source>
        <dbReference type="SAM" id="Phobius"/>
    </source>
</evidence>
<gene>
    <name evidence="20" type="primary">LOC103607987</name>
</gene>
<organism evidence="19 20">
    <name type="scientific">Galeopterus variegatus</name>
    <name type="common">Malayan flying lemur</name>
    <name type="synonym">Cynocephalus variegatus</name>
    <dbReference type="NCBI Taxonomy" id="482537"/>
    <lineage>
        <taxon>Eukaryota</taxon>
        <taxon>Metazoa</taxon>
        <taxon>Chordata</taxon>
        <taxon>Craniata</taxon>
        <taxon>Vertebrata</taxon>
        <taxon>Euteleostomi</taxon>
        <taxon>Mammalia</taxon>
        <taxon>Eutheria</taxon>
        <taxon>Euarchontoglires</taxon>
        <taxon>Dermoptera</taxon>
        <taxon>Cynocephalidae</taxon>
        <taxon>Galeopterus</taxon>
    </lineage>
</organism>
<feature type="domain" description="Sushi" evidence="18">
    <location>
        <begin position="22"/>
        <end position="84"/>
    </location>
</feature>
<evidence type="ECO:0000256" key="9">
    <source>
        <dbReference type="ARBA" id="ARBA00022989"/>
    </source>
</evidence>
<evidence type="ECO:0000256" key="11">
    <source>
        <dbReference type="ARBA" id="ARBA00023157"/>
    </source>
</evidence>
<dbReference type="PANTHER" id="PTHR10573:SF0">
    <property type="entry name" value="INTERLEUKIN-2 RECEPTOR SUBUNIT ALPHA"/>
    <property type="match status" value="1"/>
</dbReference>
<evidence type="ECO:0000313" key="20">
    <source>
        <dbReference type="RefSeq" id="XP_008590655.1"/>
    </source>
</evidence>
<feature type="transmembrane region" description="Helical" evidence="16">
    <location>
        <begin position="247"/>
        <end position="269"/>
    </location>
</feature>
<evidence type="ECO:0000256" key="5">
    <source>
        <dbReference type="ARBA" id="ARBA00022692"/>
    </source>
</evidence>
<dbReference type="PROSITE" id="PS50923">
    <property type="entry name" value="SUSHI"/>
    <property type="match status" value="2"/>
</dbReference>
<keyword evidence="19" id="KW-1185">Reference proteome</keyword>
<keyword evidence="8" id="KW-0391">Immunity</keyword>
<evidence type="ECO:0000256" key="6">
    <source>
        <dbReference type="ARBA" id="ARBA00022729"/>
    </source>
</evidence>
<comment type="subcellular location">
    <subcellularLocation>
        <location evidence="2">Membrane</location>
        <topology evidence="2">Single-pass type I membrane protein</topology>
    </subcellularLocation>
</comment>
<evidence type="ECO:0000259" key="18">
    <source>
        <dbReference type="PROSITE" id="PS50923"/>
    </source>
</evidence>
<evidence type="ECO:0000256" key="12">
    <source>
        <dbReference type="ARBA" id="ARBA00023170"/>
    </source>
</evidence>
<evidence type="ECO:0000256" key="10">
    <source>
        <dbReference type="ARBA" id="ARBA00023136"/>
    </source>
</evidence>
<dbReference type="Gene3D" id="2.20.28.230">
    <property type="match status" value="3"/>
</dbReference>
<feature type="domain" description="Sushi" evidence="18">
    <location>
        <begin position="131"/>
        <end position="194"/>
    </location>
</feature>
<keyword evidence="5 16" id="KW-0812">Transmembrane</keyword>
<keyword evidence="7" id="KW-0677">Repeat</keyword>
<evidence type="ECO:0000256" key="8">
    <source>
        <dbReference type="ARBA" id="ARBA00022859"/>
    </source>
</evidence>